<name>A0ABW3VML8_9PSEU</name>
<proteinExistence type="predicted"/>
<dbReference type="PANTHER" id="PTHR43818">
    <property type="entry name" value="BCDNA.GH03377"/>
    <property type="match status" value="1"/>
</dbReference>
<feature type="domain" description="Gfo/Idh/MocA-like oxidoreductase N-terminal" evidence="2">
    <location>
        <begin position="5"/>
        <end position="121"/>
    </location>
</feature>
<feature type="domain" description="GFO/IDH/MocA-like oxidoreductase" evidence="3">
    <location>
        <begin position="129"/>
        <end position="236"/>
    </location>
</feature>
<dbReference type="Pfam" id="PF22725">
    <property type="entry name" value="GFO_IDH_MocA_C3"/>
    <property type="match status" value="1"/>
</dbReference>
<accession>A0ABW3VML8</accession>
<keyword evidence="1" id="KW-0560">Oxidoreductase</keyword>
<reference evidence="5" key="1">
    <citation type="journal article" date="2019" name="Int. J. Syst. Evol. Microbiol.">
        <title>The Global Catalogue of Microorganisms (GCM) 10K type strain sequencing project: providing services to taxonomists for standard genome sequencing and annotation.</title>
        <authorList>
            <consortium name="The Broad Institute Genomics Platform"/>
            <consortium name="The Broad Institute Genome Sequencing Center for Infectious Disease"/>
            <person name="Wu L."/>
            <person name="Ma J."/>
        </authorList>
    </citation>
    <scope>NUCLEOTIDE SEQUENCE [LARGE SCALE GENOMIC DNA]</scope>
    <source>
        <strain evidence="5">CCUG 49018</strain>
    </source>
</reference>
<evidence type="ECO:0000256" key="1">
    <source>
        <dbReference type="ARBA" id="ARBA00023002"/>
    </source>
</evidence>
<protein>
    <submittedName>
        <fullName evidence="4">Gfo/Idh/MocA family oxidoreductase</fullName>
    </submittedName>
</protein>
<dbReference type="Pfam" id="PF01408">
    <property type="entry name" value="GFO_IDH_MocA"/>
    <property type="match status" value="1"/>
</dbReference>
<dbReference type="InterPro" id="IPR055170">
    <property type="entry name" value="GFO_IDH_MocA-like_dom"/>
</dbReference>
<organism evidence="4 5">
    <name type="scientific">Pseudonocardia benzenivorans</name>
    <dbReference type="NCBI Taxonomy" id="228005"/>
    <lineage>
        <taxon>Bacteria</taxon>
        <taxon>Bacillati</taxon>
        <taxon>Actinomycetota</taxon>
        <taxon>Actinomycetes</taxon>
        <taxon>Pseudonocardiales</taxon>
        <taxon>Pseudonocardiaceae</taxon>
        <taxon>Pseudonocardia</taxon>
    </lineage>
</organism>
<evidence type="ECO:0000259" key="3">
    <source>
        <dbReference type="Pfam" id="PF22725"/>
    </source>
</evidence>
<comment type="caution">
    <text evidence="4">The sequence shown here is derived from an EMBL/GenBank/DDBJ whole genome shotgun (WGS) entry which is preliminary data.</text>
</comment>
<dbReference type="Gene3D" id="3.40.50.720">
    <property type="entry name" value="NAD(P)-binding Rossmann-like Domain"/>
    <property type="match status" value="1"/>
</dbReference>
<dbReference type="InterPro" id="IPR050463">
    <property type="entry name" value="Gfo/Idh/MocA_oxidrdct_glycsds"/>
</dbReference>
<dbReference type="Proteomes" id="UP001597182">
    <property type="component" value="Unassembled WGS sequence"/>
</dbReference>
<dbReference type="SUPFAM" id="SSF51735">
    <property type="entry name" value="NAD(P)-binding Rossmann-fold domains"/>
    <property type="match status" value="1"/>
</dbReference>
<dbReference type="EMBL" id="JBHTMB010000208">
    <property type="protein sequence ID" value="MFD1236193.1"/>
    <property type="molecule type" value="Genomic_DNA"/>
</dbReference>
<dbReference type="InterPro" id="IPR000683">
    <property type="entry name" value="Gfo/Idh/MocA-like_OxRdtase_N"/>
</dbReference>
<dbReference type="InterPro" id="IPR036291">
    <property type="entry name" value="NAD(P)-bd_dom_sf"/>
</dbReference>
<dbReference type="RefSeq" id="WP_339124806.1">
    <property type="nucleotide sequence ID" value="NZ_BAABKS010000100.1"/>
</dbReference>
<dbReference type="SUPFAM" id="SSF55347">
    <property type="entry name" value="Glyceraldehyde-3-phosphate dehydrogenase-like, C-terminal domain"/>
    <property type="match status" value="1"/>
</dbReference>
<sequence length="389" mass="40869">MEPLRLGVAGLGVAGDVLVPFVDHHPDFVLAAGADPAAPAREAFAGPGRAVFASVEQMCASDGVDAVYVATPTHLHAEHTIAALRAGHHVIVEKPMAVSMASAAAMVEAADEAGRVLLVGHSQSFEAPVRAMRRIVASGELGALQAVNAWYYTDWMFRPRTPDELDLAMGGGAPMRQGAHHVDIVRYLGGGLLHSVRGQVGQWDPGRPGQGAYSAFLEFDDGTPATIVYSGYDHFPSTELTFGIGEAGRPMAGYAVARRTLAAAAGTAEADIKRGGAGAPGRQRELLRGGTHQPFFGLVVVSCERGDVRVSPDGLRVYGDEQAVEISLAGEPVGRSAMLTELADAVRTGSPAVHDGRWGLANLEVCLALVESSRTRSEVPLAHQVPLRR</sequence>
<evidence type="ECO:0000313" key="4">
    <source>
        <dbReference type="EMBL" id="MFD1236193.1"/>
    </source>
</evidence>
<dbReference type="PANTHER" id="PTHR43818:SF11">
    <property type="entry name" value="BCDNA.GH03377"/>
    <property type="match status" value="1"/>
</dbReference>
<keyword evidence="5" id="KW-1185">Reference proteome</keyword>
<evidence type="ECO:0000313" key="5">
    <source>
        <dbReference type="Proteomes" id="UP001597182"/>
    </source>
</evidence>
<evidence type="ECO:0000259" key="2">
    <source>
        <dbReference type="Pfam" id="PF01408"/>
    </source>
</evidence>
<dbReference type="Gene3D" id="3.30.360.10">
    <property type="entry name" value="Dihydrodipicolinate Reductase, domain 2"/>
    <property type="match status" value="1"/>
</dbReference>
<gene>
    <name evidence="4" type="ORF">ACFQ34_23120</name>
</gene>